<evidence type="ECO:0000259" key="4">
    <source>
        <dbReference type="Pfam" id="PF04715"/>
    </source>
</evidence>
<dbReference type="InterPro" id="IPR019999">
    <property type="entry name" value="Anth_synth_I-like"/>
</dbReference>
<feature type="domain" description="Anthranilate synthase component I N-terminal" evidence="4">
    <location>
        <begin position="27"/>
        <end position="146"/>
    </location>
</feature>
<reference evidence="6" key="1">
    <citation type="journal article" date="2019" name="Int. J. Syst. Evol. Microbiol.">
        <title>The Global Catalogue of Microorganisms (GCM) 10K type strain sequencing project: providing services to taxonomists for standard genome sequencing and annotation.</title>
        <authorList>
            <consortium name="The Broad Institute Genomics Platform"/>
            <consortium name="The Broad Institute Genome Sequencing Center for Infectious Disease"/>
            <person name="Wu L."/>
            <person name="Ma J."/>
        </authorList>
    </citation>
    <scope>NUCLEOTIDE SEQUENCE [LARGE SCALE GENOMIC DNA]</scope>
    <source>
        <strain evidence="6">CGMCC 1.12482</strain>
    </source>
</reference>
<accession>A0ABQ1Q110</accession>
<dbReference type="PRINTS" id="PR00095">
    <property type="entry name" value="ANTSNTHASEI"/>
</dbReference>
<dbReference type="InterPro" id="IPR006805">
    <property type="entry name" value="Anth_synth_I_N"/>
</dbReference>
<name>A0ABQ1Q110_9GAMM</name>
<proteinExistence type="predicted"/>
<evidence type="ECO:0000313" key="5">
    <source>
        <dbReference type="EMBL" id="GGD09951.1"/>
    </source>
</evidence>
<dbReference type="NCBIfam" id="TIGR00553">
    <property type="entry name" value="pabB"/>
    <property type="match status" value="1"/>
</dbReference>
<dbReference type="PANTHER" id="PTHR11236:SF50">
    <property type="entry name" value="AMINODEOXYCHORISMATE SYNTHASE COMPONENT 1"/>
    <property type="match status" value="1"/>
</dbReference>
<dbReference type="SUPFAM" id="SSF56322">
    <property type="entry name" value="ADC synthase"/>
    <property type="match status" value="1"/>
</dbReference>
<keyword evidence="6" id="KW-1185">Reference proteome</keyword>
<sequence length="448" mass="49347">MTAQEQGCYLLTELPYQGDPIPRLNAVRVLGQPVLLDSAAGIERFARFSILAAGPRRIISPSPGESGKSVLSRLRGALSELPPAAWPDDISLPFGAGALGFISYDFGRLLEVLPTGSTADISLPLLEMGIYAWSVISDHSTRRCWLVCHPDITYAERKRVQYLLDSEPEEPGPFKLRAPFQPEQSSDAYQRSFRRIKDYIHSGDCYQINLAQRFSARCSGDALQAYRQLRAACPVPFAAYIESADHNLLCLSPERFLSARNGAVETRPIKGTRARGANAEEDAELARELQACLKDRAENLMIVDLLRNDLSRSCALGSVRVPELFKLETYPNVHHLVSSVTGQLEAKHDAFDLVAASFPGGSITGAPKIRAMQIIEELEPVRRSLYCGSIGYIGCEGQMDLNIAIRSLVHQDDTLYCWGGGGIVDDSEGEAEYQETLTKVRVLMEALE</sequence>
<protein>
    <recommendedName>
        <fullName evidence="1">aminodeoxychorismate synthase</fullName>
        <ecNumber evidence="1">2.6.1.85</ecNumber>
    </recommendedName>
</protein>
<evidence type="ECO:0000259" key="3">
    <source>
        <dbReference type="Pfam" id="PF00425"/>
    </source>
</evidence>
<evidence type="ECO:0000256" key="1">
    <source>
        <dbReference type="ARBA" id="ARBA00013139"/>
    </source>
</evidence>
<dbReference type="PANTHER" id="PTHR11236">
    <property type="entry name" value="AMINOBENZOATE/ANTHRANILATE SYNTHASE"/>
    <property type="match status" value="1"/>
</dbReference>
<feature type="domain" description="Chorismate-utilising enzyme C-terminal" evidence="3">
    <location>
        <begin position="186"/>
        <end position="439"/>
    </location>
</feature>
<keyword evidence="2" id="KW-0808">Transferase</keyword>
<dbReference type="Proteomes" id="UP000638188">
    <property type="component" value="Unassembled WGS sequence"/>
</dbReference>
<dbReference type="InterPro" id="IPR015890">
    <property type="entry name" value="Chorismate_C"/>
</dbReference>
<evidence type="ECO:0000313" key="6">
    <source>
        <dbReference type="Proteomes" id="UP000638188"/>
    </source>
</evidence>
<dbReference type="Pfam" id="PF00425">
    <property type="entry name" value="Chorismate_bind"/>
    <property type="match status" value="1"/>
</dbReference>
<dbReference type="RefSeq" id="WP_150279058.1">
    <property type="nucleotide sequence ID" value="NZ_BMFF01000008.1"/>
</dbReference>
<gene>
    <name evidence="5" type="ORF">GCM10007418_31270</name>
</gene>
<comment type="caution">
    <text evidence="5">The sequence shown here is derived from an EMBL/GenBank/DDBJ whole genome shotgun (WGS) entry which is preliminary data.</text>
</comment>
<dbReference type="Gene3D" id="3.60.120.10">
    <property type="entry name" value="Anthranilate synthase"/>
    <property type="match status" value="1"/>
</dbReference>
<dbReference type="InterPro" id="IPR005801">
    <property type="entry name" value="ADC_synthase"/>
</dbReference>
<dbReference type="InterPro" id="IPR005802">
    <property type="entry name" value="ADC_synth_comp_1"/>
</dbReference>
<dbReference type="EC" id="2.6.1.85" evidence="1"/>
<evidence type="ECO:0000256" key="2">
    <source>
        <dbReference type="ARBA" id="ARBA00022679"/>
    </source>
</evidence>
<dbReference type="Pfam" id="PF04715">
    <property type="entry name" value="Anth_synt_I_N"/>
    <property type="match status" value="1"/>
</dbReference>
<dbReference type="EMBL" id="BMFF01000008">
    <property type="protein sequence ID" value="GGD09951.1"/>
    <property type="molecule type" value="Genomic_DNA"/>
</dbReference>
<organism evidence="5 6">
    <name type="scientific">Halopseudomonas salina</name>
    <dbReference type="NCBI Taxonomy" id="1323744"/>
    <lineage>
        <taxon>Bacteria</taxon>
        <taxon>Pseudomonadati</taxon>
        <taxon>Pseudomonadota</taxon>
        <taxon>Gammaproteobacteria</taxon>
        <taxon>Pseudomonadales</taxon>
        <taxon>Pseudomonadaceae</taxon>
        <taxon>Halopseudomonas</taxon>
    </lineage>
</organism>